<evidence type="ECO:0000313" key="3">
    <source>
        <dbReference type="EMBL" id="CAF1330755.1"/>
    </source>
</evidence>
<reference evidence="4" key="1">
    <citation type="submission" date="2021-02" db="EMBL/GenBank/DDBJ databases">
        <authorList>
            <person name="Nowell W R."/>
        </authorList>
    </citation>
    <scope>NUCLEOTIDE SEQUENCE</scope>
</reference>
<protein>
    <recommendedName>
        <fullName evidence="2">C2 domain-containing protein</fullName>
    </recommendedName>
</protein>
<evidence type="ECO:0000256" key="1">
    <source>
        <dbReference type="SAM" id="Phobius"/>
    </source>
</evidence>
<dbReference type="SUPFAM" id="SSF49562">
    <property type="entry name" value="C2 domain (Calcium/lipid-binding domain, CaLB)"/>
    <property type="match status" value="1"/>
</dbReference>
<evidence type="ECO:0000313" key="4">
    <source>
        <dbReference type="EMBL" id="CAF1591500.1"/>
    </source>
</evidence>
<dbReference type="EMBL" id="CAJNOL010004608">
    <property type="protein sequence ID" value="CAF1591500.1"/>
    <property type="molecule type" value="Genomic_DNA"/>
</dbReference>
<feature type="transmembrane region" description="Helical" evidence="1">
    <location>
        <begin position="15"/>
        <end position="36"/>
    </location>
</feature>
<accession>A0A816A7M0</accession>
<keyword evidence="1" id="KW-0472">Membrane</keyword>
<sequence length="502" mass="58544">MITTMILSMIFLHPYNFAVIVSIILLVTLICIFLYVHRLYNKKRSETVIIEKHLLYSSPTSITPNRFIFPLSKLPNTDKIETNTESTPKITRNILTQCSINEISPNYRTFDLTKQASSDSSEESSIHRHSQPPSFSFGKIKSKFQQVHSTSSPISSYPQGNINSEERSIVSSDSDDIDNEILASEISSFEYSLVELFRIELIYKLYYLINNNQLVFQIVRLTPMQSLIEQCFPSLLCKIRLFTDNDKHKNKKYSSKKDPINDLFKFDLEQFDLEKSYLKLHILGYDKNGKHFELGQTVLVINQHNQVMIRSENHNYGEDLIMSKQYTKSIQIYEDRIDMIIRQQTKVANEARALICLVYESDRCLLHVGVIKIHGIQYLFKQSTNHFHHRDQIQIQICTIVDEKITGKRKSKLIPITKGICTFSTSFHFDYVSLHKTLIRITIFYRRSLISTHGKPISMIEFGSTQLKNQQTFQHWTDTLSSPDRPHVHWHILELIHTINEK</sequence>
<name>A0A816A7M0_9BILA</name>
<dbReference type="InterPro" id="IPR035892">
    <property type="entry name" value="C2_domain_sf"/>
</dbReference>
<dbReference type="EMBL" id="CAJNOH010003286">
    <property type="protein sequence ID" value="CAF1330755.1"/>
    <property type="molecule type" value="Genomic_DNA"/>
</dbReference>
<dbReference type="InterPro" id="IPR000008">
    <property type="entry name" value="C2_dom"/>
</dbReference>
<organism evidence="4 5">
    <name type="scientific">Rotaria sordida</name>
    <dbReference type="NCBI Taxonomy" id="392033"/>
    <lineage>
        <taxon>Eukaryota</taxon>
        <taxon>Metazoa</taxon>
        <taxon>Spiralia</taxon>
        <taxon>Gnathifera</taxon>
        <taxon>Rotifera</taxon>
        <taxon>Eurotatoria</taxon>
        <taxon>Bdelloidea</taxon>
        <taxon>Philodinida</taxon>
        <taxon>Philodinidae</taxon>
        <taxon>Rotaria</taxon>
    </lineage>
</organism>
<dbReference type="Proteomes" id="UP000663870">
    <property type="component" value="Unassembled WGS sequence"/>
</dbReference>
<dbReference type="AlphaFoldDB" id="A0A816A7M0"/>
<dbReference type="Pfam" id="PF00168">
    <property type="entry name" value="C2"/>
    <property type="match status" value="1"/>
</dbReference>
<gene>
    <name evidence="4" type="ORF">JXQ802_LOCUS47292</name>
    <name evidence="3" type="ORF">PYM288_LOCUS31397</name>
</gene>
<evidence type="ECO:0000313" key="5">
    <source>
        <dbReference type="Proteomes" id="UP000663870"/>
    </source>
</evidence>
<keyword evidence="5" id="KW-1185">Reference proteome</keyword>
<proteinExistence type="predicted"/>
<dbReference type="Proteomes" id="UP000663854">
    <property type="component" value="Unassembled WGS sequence"/>
</dbReference>
<keyword evidence="1" id="KW-1133">Transmembrane helix</keyword>
<dbReference type="Gene3D" id="2.60.40.150">
    <property type="entry name" value="C2 domain"/>
    <property type="match status" value="2"/>
</dbReference>
<comment type="caution">
    <text evidence="4">The sequence shown here is derived from an EMBL/GenBank/DDBJ whole genome shotgun (WGS) entry which is preliminary data.</text>
</comment>
<evidence type="ECO:0000259" key="2">
    <source>
        <dbReference type="Pfam" id="PF00168"/>
    </source>
</evidence>
<feature type="domain" description="C2" evidence="2">
    <location>
        <begin position="221"/>
        <end position="304"/>
    </location>
</feature>
<keyword evidence="1" id="KW-0812">Transmembrane</keyword>